<feature type="domain" description="Glycosyl transferase family 1" evidence="1">
    <location>
        <begin position="174"/>
        <end position="316"/>
    </location>
</feature>
<comment type="caution">
    <text evidence="3">The sequence shown here is derived from an EMBL/GenBank/DDBJ whole genome shotgun (WGS) entry which is preliminary data.</text>
</comment>
<dbReference type="CDD" id="cd03802">
    <property type="entry name" value="GT4_AviGT4-like"/>
    <property type="match status" value="1"/>
</dbReference>
<protein>
    <submittedName>
        <fullName evidence="3">Glycosyltransferase involved in cell wall biosynthesis</fullName>
    </submittedName>
</protein>
<dbReference type="RefSeq" id="WP_183815256.1">
    <property type="nucleotide sequence ID" value="NZ_JACHOB010000001.1"/>
</dbReference>
<sequence length="340" mass="36150">MRIAQVCPLFLTVPPADRGGTERVVFDLTEALVRAGHDVTLFAADGSLTSARLIGQGPAISAIEDAPPGLPGAREAVMLDAVAARAGAFDVIHCHTEFAHAAVLRDVRERTLTTVHWRLDQADRNAFFEGFPDLPIAAISKDQGSAYVGANLRGVVHHGLDADRYEAGPGGGGYAAFIGRMTDQKRPDAAIRIARGAGLSCRLAGGVDLGNPRYFRERVEPLLGTDAVFVGPVGDAAKQDFLGGAEALLFPIDWPEPFGLVMIEAMACGTPVIAYRRGSVPEVIEEGVTGFIVETEDEAAAALIRARTLDRAQVRARFEARFTADHMAAGYASIYEGLLS</sequence>
<dbReference type="AlphaFoldDB" id="A0A840I0H7"/>
<name>A0A840I0H7_9PROT</name>
<dbReference type="GO" id="GO:0016757">
    <property type="term" value="F:glycosyltransferase activity"/>
    <property type="evidence" value="ECO:0007669"/>
    <property type="project" value="InterPro"/>
</dbReference>
<dbReference type="PANTHER" id="PTHR12526">
    <property type="entry name" value="GLYCOSYLTRANSFERASE"/>
    <property type="match status" value="1"/>
</dbReference>
<evidence type="ECO:0000313" key="3">
    <source>
        <dbReference type="EMBL" id="MBB4657845.1"/>
    </source>
</evidence>
<dbReference type="SUPFAM" id="SSF53756">
    <property type="entry name" value="UDP-Glycosyltransferase/glycogen phosphorylase"/>
    <property type="match status" value="1"/>
</dbReference>
<dbReference type="EMBL" id="JACHOB010000001">
    <property type="protein sequence ID" value="MBB4657845.1"/>
    <property type="molecule type" value="Genomic_DNA"/>
</dbReference>
<keyword evidence="4" id="KW-1185">Reference proteome</keyword>
<evidence type="ECO:0000313" key="4">
    <source>
        <dbReference type="Proteomes" id="UP000563524"/>
    </source>
</evidence>
<dbReference type="Pfam" id="PF00534">
    <property type="entry name" value="Glycos_transf_1"/>
    <property type="match status" value="1"/>
</dbReference>
<organism evidence="3 4">
    <name type="scientific">Parvularcula dongshanensis</name>
    <dbReference type="NCBI Taxonomy" id="1173995"/>
    <lineage>
        <taxon>Bacteria</taxon>
        <taxon>Pseudomonadati</taxon>
        <taxon>Pseudomonadota</taxon>
        <taxon>Alphaproteobacteria</taxon>
        <taxon>Parvularculales</taxon>
        <taxon>Parvularculaceae</taxon>
        <taxon>Parvularcula</taxon>
    </lineage>
</organism>
<dbReference type="Pfam" id="PF13439">
    <property type="entry name" value="Glyco_transf_4"/>
    <property type="match status" value="1"/>
</dbReference>
<dbReference type="Proteomes" id="UP000563524">
    <property type="component" value="Unassembled WGS sequence"/>
</dbReference>
<evidence type="ECO:0000259" key="1">
    <source>
        <dbReference type="Pfam" id="PF00534"/>
    </source>
</evidence>
<keyword evidence="3" id="KW-0808">Transferase</keyword>
<evidence type="ECO:0000259" key="2">
    <source>
        <dbReference type="Pfam" id="PF13439"/>
    </source>
</evidence>
<dbReference type="PANTHER" id="PTHR12526:SF595">
    <property type="entry name" value="BLL5217 PROTEIN"/>
    <property type="match status" value="1"/>
</dbReference>
<dbReference type="Gene3D" id="3.40.50.2000">
    <property type="entry name" value="Glycogen Phosphorylase B"/>
    <property type="match status" value="2"/>
</dbReference>
<proteinExistence type="predicted"/>
<dbReference type="InterPro" id="IPR001296">
    <property type="entry name" value="Glyco_trans_1"/>
</dbReference>
<reference evidence="3 4" key="1">
    <citation type="submission" date="2020-08" db="EMBL/GenBank/DDBJ databases">
        <title>Genomic Encyclopedia of Type Strains, Phase IV (KMG-IV): sequencing the most valuable type-strain genomes for metagenomic binning, comparative biology and taxonomic classification.</title>
        <authorList>
            <person name="Goeker M."/>
        </authorList>
    </citation>
    <scope>NUCLEOTIDE SEQUENCE [LARGE SCALE GENOMIC DNA]</scope>
    <source>
        <strain evidence="3 4">DSM 102850</strain>
    </source>
</reference>
<accession>A0A840I0H7</accession>
<gene>
    <name evidence="3" type="ORF">GGQ59_000345</name>
</gene>
<dbReference type="InterPro" id="IPR028098">
    <property type="entry name" value="Glyco_trans_4-like_N"/>
</dbReference>
<feature type="domain" description="Glycosyltransferase subfamily 4-like N-terminal" evidence="2">
    <location>
        <begin position="19"/>
        <end position="120"/>
    </location>
</feature>